<accession>A0A4U1FLV6</accession>
<dbReference type="EMBL" id="RWIC01000060">
    <property type="protein sequence ID" value="TKC51101.1"/>
    <property type="molecule type" value="Genomic_DNA"/>
</dbReference>
<reference evidence="3" key="1">
    <citation type="journal article" date="2019" name="IScience">
        <title>Narwhal Genome Reveals Long-Term Low Genetic Diversity despite Current Large Abundance Size.</title>
        <authorList>
            <person name="Westbury M.V."/>
            <person name="Petersen B."/>
            <person name="Garde E."/>
            <person name="Heide-Jorgensen M.P."/>
            <person name="Lorenzen E.D."/>
        </authorList>
    </citation>
    <scope>NUCLEOTIDE SEQUENCE [LARGE SCALE GENOMIC DNA]</scope>
</reference>
<evidence type="ECO:0000313" key="3">
    <source>
        <dbReference type="Proteomes" id="UP000308365"/>
    </source>
</evidence>
<sequence>MRIILLQFMIATLIILNIHFTLASRIPIFLLVFAAYKAALALSLLVIIGI</sequence>
<comment type="caution">
    <text evidence="2">The sequence shown here is derived from an EMBL/GenBank/DDBJ whole genome shotgun (WGS) entry which is preliminary data.</text>
</comment>
<feature type="transmembrane region" description="Helical" evidence="1">
    <location>
        <begin position="28"/>
        <end position="48"/>
    </location>
</feature>
<keyword evidence="1" id="KW-1133">Transmembrane helix</keyword>
<organism evidence="2 3">
    <name type="scientific">Monodon monoceros</name>
    <name type="common">Narwhal</name>
    <name type="synonym">Ceratodon monodon</name>
    <dbReference type="NCBI Taxonomy" id="40151"/>
    <lineage>
        <taxon>Eukaryota</taxon>
        <taxon>Metazoa</taxon>
        <taxon>Chordata</taxon>
        <taxon>Craniata</taxon>
        <taxon>Vertebrata</taxon>
        <taxon>Euteleostomi</taxon>
        <taxon>Mammalia</taxon>
        <taxon>Eutheria</taxon>
        <taxon>Laurasiatheria</taxon>
        <taxon>Artiodactyla</taxon>
        <taxon>Whippomorpha</taxon>
        <taxon>Cetacea</taxon>
        <taxon>Odontoceti</taxon>
        <taxon>Monodontidae</taxon>
        <taxon>Monodon</taxon>
    </lineage>
</organism>
<keyword evidence="1" id="KW-0812">Transmembrane</keyword>
<protein>
    <submittedName>
        <fullName evidence="2">Uncharacterized protein</fullName>
    </submittedName>
</protein>
<gene>
    <name evidence="2" type="ORF">EI555_007693</name>
</gene>
<evidence type="ECO:0000313" key="2">
    <source>
        <dbReference type="EMBL" id="TKC51101.1"/>
    </source>
</evidence>
<dbReference type="AlphaFoldDB" id="A0A4U1FLV6"/>
<evidence type="ECO:0000256" key="1">
    <source>
        <dbReference type="SAM" id="Phobius"/>
    </source>
</evidence>
<feature type="transmembrane region" description="Helical" evidence="1">
    <location>
        <begin position="5"/>
        <end position="22"/>
    </location>
</feature>
<dbReference type="Proteomes" id="UP000308365">
    <property type="component" value="Unassembled WGS sequence"/>
</dbReference>
<proteinExistence type="predicted"/>
<keyword evidence="1" id="KW-0472">Membrane</keyword>
<name>A0A4U1FLV6_MONMO</name>